<organism evidence="1 2">
    <name type="scientific">Yersinia phage vB_YenM_TG1</name>
    <dbReference type="NCBI Taxonomy" id="1589265"/>
    <lineage>
        <taxon>Viruses</taxon>
        <taxon>Duplodnaviria</taxon>
        <taxon>Heunggongvirae</taxon>
        <taxon>Uroviricota</taxon>
        <taxon>Caudoviricetes</taxon>
        <taxon>Pantevenvirales</taxon>
        <taxon>Straboviridae</taxon>
        <taxon>Tevenvirinae</taxon>
        <taxon>Tegunavirus</taxon>
        <taxon>Tegunavirus yenmtg1</taxon>
    </lineage>
</organism>
<name>A0A0B5A2D5_9CAUD</name>
<reference evidence="1 2" key="1">
    <citation type="submission" date="2014-11" db="EMBL/GenBank/DDBJ databases">
        <title>Complete genome sequence of vB_YenM_TG1, a broad host range bacteriophage which infects Yersinia enterocolitica.</title>
        <authorList>
            <person name="Leon-Velarde C.G."/>
            <person name="Kropinski A.M."/>
            <person name="Chen S."/>
            <person name="Griffiths M.W."/>
            <person name="Odumeru J.A."/>
        </authorList>
    </citation>
    <scope>NUCLEOTIDE SEQUENCE [LARGE SCALE GENOMIC DNA]</scope>
</reference>
<dbReference type="Proteomes" id="UP000031805">
    <property type="component" value="Segment"/>
</dbReference>
<dbReference type="EMBL" id="KP202158">
    <property type="protein sequence ID" value="AJD81830.1"/>
    <property type="molecule type" value="Genomic_DNA"/>
</dbReference>
<dbReference type="RefSeq" id="YP_009200282.1">
    <property type="nucleotide sequence ID" value="NC_028820.1"/>
</dbReference>
<dbReference type="GeneID" id="26627344"/>
<protein>
    <submittedName>
        <fullName evidence="1">Uncharacterized protein</fullName>
    </submittedName>
</protein>
<dbReference type="KEGG" id="vg:26627344"/>
<gene>
    <name evidence="1" type="ORF">YenMTG1_021</name>
</gene>
<sequence length="76" mass="8800">MLKIDKHNAHQIIDTVAENKFNYFEEHQEFEERSSATDIVIDMLEDSLLLAKKLGIENPSIFLDADQIDLINKALR</sequence>
<evidence type="ECO:0000313" key="2">
    <source>
        <dbReference type="Proteomes" id="UP000031805"/>
    </source>
</evidence>
<evidence type="ECO:0000313" key="1">
    <source>
        <dbReference type="EMBL" id="AJD81830.1"/>
    </source>
</evidence>
<keyword evidence="2" id="KW-1185">Reference proteome</keyword>
<proteinExistence type="predicted"/>
<accession>A0A0B5A2D5</accession>